<sequence>MRSLPLHIQALAHKKLRAINSALRVEDLRVPQGNRLEALQGLRIGQWSIRINAQWRICFNFIDGEALNVEIVDYH</sequence>
<dbReference type="PANTHER" id="PTHR40266">
    <property type="entry name" value="TOXIN HIGB-1"/>
    <property type="match status" value="1"/>
</dbReference>
<name>A0A1G7W0R7_9BURK</name>
<gene>
    <name evidence="1" type="ORF">SAMN05216466_104346</name>
</gene>
<dbReference type="AlphaFoldDB" id="A0A1G7W0R7"/>
<dbReference type="SUPFAM" id="SSF143011">
    <property type="entry name" value="RelE-like"/>
    <property type="match status" value="1"/>
</dbReference>
<proteinExistence type="predicted"/>
<dbReference type="InterPro" id="IPR035093">
    <property type="entry name" value="RelE/ParE_toxin_dom_sf"/>
</dbReference>
<dbReference type="Proteomes" id="UP000199706">
    <property type="component" value="Unassembled WGS sequence"/>
</dbReference>
<evidence type="ECO:0000313" key="2">
    <source>
        <dbReference type="Proteomes" id="UP000199706"/>
    </source>
</evidence>
<dbReference type="EMBL" id="FNCJ01000004">
    <property type="protein sequence ID" value="SDG65605.1"/>
    <property type="molecule type" value="Genomic_DNA"/>
</dbReference>
<protein>
    <submittedName>
        <fullName evidence="1">Proteic killer suppression protein</fullName>
    </submittedName>
</protein>
<dbReference type="InterPro" id="IPR007711">
    <property type="entry name" value="HigB-1"/>
</dbReference>
<organism evidence="1 2">
    <name type="scientific">Paraburkholderia phenazinium</name>
    <dbReference type="NCBI Taxonomy" id="60549"/>
    <lineage>
        <taxon>Bacteria</taxon>
        <taxon>Pseudomonadati</taxon>
        <taxon>Pseudomonadota</taxon>
        <taxon>Betaproteobacteria</taxon>
        <taxon>Burkholderiales</taxon>
        <taxon>Burkholderiaceae</taxon>
        <taxon>Paraburkholderia</taxon>
    </lineage>
</organism>
<dbReference type="PANTHER" id="PTHR40266:SF2">
    <property type="entry name" value="TOXIN HIGB-1"/>
    <property type="match status" value="1"/>
</dbReference>
<evidence type="ECO:0000313" key="1">
    <source>
        <dbReference type="EMBL" id="SDG65605.1"/>
    </source>
</evidence>
<dbReference type="Pfam" id="PF05015">
    <property type="entry name" value="HigB-like_toxin"/>
    <property type="match status" value="1"/>
</dbReference>
<reference evidence="1 2" key="1">
    <citation type="submission" date="2016-10" db="EMBL/GenBank/DDBJ databases">
        <authorList>
            <person name="de Groot N.N."/>
        </authorList>
    </citation>
    <scope>NUCLEOTIDE SEQUENCE [LARGE SCALE GENOMIC DNA]</scope>
    <source>
        <strain evidence="1 2">LMG 2247</strain>
    </source>
</reference>
<accession>A0A1G7W0R7</accession>
<dbReference type="Gene3D" id="3.30.2310.20">
    <property type="entry name" value="RelE-like"/>
    <property type="match status" value="1"/>
</dbReference>